<protein>
    <recommendedName>
        <fullName evidence="2">Reverse transcriptase zinc-binding domain-containing protein</fullName>
    </recommendedName>
</protein>
<proteinExistence type="predicted"/>
<evidence type="ECO:0000259" key="2">
    <source>
        <dbReference type="Pfam" id="PF13966"/>
    </source>
</evidence>
<dbReference type="PANTHER" id="PTHR34303">
    <property type="entry name" value="OS01G0890400 PROTEIN-RELATED"/>
    <property type="match status" value="1"/>
</dbReference>
<reference evidence="3" key="2">
    <citation type="submission" date="2021-12" db="EMBL/GenBank/DDBJ databases">
        <title>Resequencing data analysis of finger millet.</title>
        <authorList>
            <person name="Hatakeyama M."/>
            <person name="Aluri S."/>
            <person name="Balachadran M.T."/>
            <person name="Sivarajan S.R."/>
            <person name="Poveda L."/>
            <person name="Shimizu-Inatsugi R."/>
            <person name="Schlapbach R."/>
            <person name="Sreeman S.M."/>
            <person name="Shimizu K.K."/>
        </authorList>
    </citation>
    <scope>NUCLEOTIDE SEQUENCE</scope>
</reference>
<feature type="compositionally biased region" description="Pro residues" evidence="1">
    <location>
        <begin position="337"/>
        <end position="351"/>
    </location>
</feature>
<dbReference type="AlphaFoldDB" id="A0AAV5CKG9"/>
<organism evidence="3 4">
    <name type="scientific">Eleusine coracana subsp. coracana</name>
    <dbReference type="NCBI Taxonomy" id="191504"/>
    <lineage>
        <taxon>Eukaryota</taxon>
        <taxon>Viridiplantae</taxon>
        <taxon>Streptophyta</taxon>
        <taxon>Embryophyta</taxon>
        <taxon>Tracheophyta</taxon>
        <taxon>Spermatophyta</taxon>
        <taxon>Magnoliopsida</taxon>
        <taxon>Liliopsida</taxon>
        <taxon>Poales</taxon>
        <taxon>Poaceae</taxon>
        <taxon>PACMAD clade</taxon>
        <taxon>Chloridoideae</taxon>
        <taxon>Cynodonteae</taxon>
        <taxon>Eleusininae</taxon>
        <taxon>Eleusine</taxon>
    </lineage>
</organism>
<dbReference type="PANTHER" id="PTHR34303:SF3">
    <property type="entry name" value="CCHC-TYPE DOMAIN-CONTAINING PROTEIN"/>
    <property type="match status" value="1"/>
</dbReference>
<feature type="domain" description="Reverse transcriptase zinc-binding" evidence="2">
    <location>
        <begin position="853"/>
        <end position="925"/>
    </location>
</feature>
<dbReference type="InterPro" id="IPR026960">
    <property type="entry name" value="RVT-Znf"/>
</dbReference>
<gene>
    <name evidence="3" type="primary">ga15544</name>
    <name evidence="3" type="ORF">PR202_ga15544</name>
</gene>
<name>A0AAV5CKG9_ELECO</name>
<reference evidence="3" key="1">
    <citation type="journal article" date="2018" name="DNA Res.">
        <title>Multiple hybrid de novo genome assembly of finger millet, an orphan allotetraploid crop.</title>
        <authorList>
            <person name="Hatakeyama M."/>
            <person name="Aluri S."/>
            <person name="Balachadran M.T."/>
            <person name="Sivarajan S.R."/>
            <person name="Patrignani A."/>
            <person name="Gruter S."/>
            <person name="Poveda L."/>
            <person name="Shimizu-Inatsugi R."/>
            <person name="Baeten J."/>
            <person name="Francoijs K.J."/>
            <person name="Nataraja K.N."/>
            <person name="Reddy Y.A.N."/>
            <person name="Phadnis S."/>
            <person name="Ravikumar R.L."/>
            <person name="Schlapbach R."/>
            <person name="Sreeman S.M."/>
            <person name="Shimizu K.K."/>
        </authorList>
    </citation>
    <scope>NUCLEOTIDE SEQUENCE</scope>
</reference>
<evidence type="ECO:0000256" key="1">
    <source>
        <dbReference type="SAM" id="MobiDB-lite"/>
    </source>
</evidence>
<sequence>MMTFLSGLGSVKKLRLHLSTEYAEILCKAKVSMPMKLPSKCHLIGLKTLILSLDYNHGVLATLVSCLLNSSTNIENLRIIEDFGLFFKRKANHPLPLSEEFWKERISARGVERHLSSVTYHTNSLFEGGPGGLCQFLVKKARVLKRMSIQYRPSSKVNPEDGAKLEAAVRSKLLGWPRASPDVLLEVPAACELVVDASPIQFGGCTVDLERSADTDNRYRREPRSMVHLAVSDYPLEHWSRDDIHAAFQLAGNVTEIAPANLAGYDFSSLRVILAVHEVAEVPSELWLTSPGGAGAIAQVEVLGSWDYALQFDEDGFYIPFFQPPPSPAPMGGGPPTYTPPNIPPRSPAPPARRDAANQYHHPPNPYTQVAAAIQISSPLNLFPLPRLPPFPIIITDPADDPAPVEIVAVVAKARPVSRRARRALAAPSQHSERLAVKEPAKFVDMTSRAVQLTTVPFASVAVMESCHAICLKAVRYKAKVWARERYVRNLCQERLQLALRELAAYWKQRGKVRQLREGDANTDLAPLYTERFRVDTAALDAPFTSTEAITAIHAMNKSSTPGPDGFGAVFYQSGRVDLERVNQAYVVLIPKRPGATTADAHRPICLQNCGVKIASKILTSRLQILSARGFLDKWKGWITDLLTSSKSAVLVNGCPGPWFSCKRGLRQDDLLSSYLFIIVADVLQALIKADGAFRHPLAADQSCPVLQYADDTLILLLADIEQVSCLKRLLDLFSEATGLHINFGKSTVVPMHVDDDMVQECVGLLGCRQEGFLQTYLGLPLSNEKLNMAAMAPLFCRSDRLSRVAAEEIDELRTLLDGTALGNGEDVRCSDLFALDGSLQTTALYRLVPLATSPDCNFYKFVWKCRVPQRVRFFGWLMVQGRIQCKSNLLKKNIVDDDNYDVCGATGEDTDHIMFGCSFTRSFWMAIGVGLPPNPSVSRPWELQWPSFVPTKHQDTLAMLCH</sequence>
<keyword evidence="4" id="KW-1185">Reference proteome</keyword>
<dbReference type="Pfam" id="PF13966">
    <property type="entry name" value="zf-RVT"/>
    <property type="match status" value="1"/>
</dbReference>
<feature type="region of interest" description="Disordered" evidence="1">
    <location>
        <begin position="329"/>
        <end position="361"/>
    </location>
</feature>
<evidence type="ECO:0000313" key="3">
    <source>
        <dbReference type="EMBL" id="GJM98521.1"/>
    </source>
</evidence>
<dbReference type="EMBL" id="BQKI01000007">
    <property type="protein sequence ID" value="GJM98521.1"/>
    <property type="molecule type" value="Genomic_DNA"/>
</dbReference>
<comment type="caution">
    <text evidence="3">The sequence shown here is derived from an EMBL/GenBank/DDBJ whole genome shotgun (WGS) entry which is preliminary data.</text>
</comment>
<accession>A0AAV5CKG9</accession>
<dbReference type="Proteomes" id="UP001054889">
    <property type="component" value="Unassembled WGS sequence"/>
</dbReference>
<evidence type="ECO:0000313" key="4">
    <source>
        <dbReference type="Proteomes" id="UP001054889"/>
    </source>
</evidence>